<reference evidence="2" key="1">
    <citation type="submission" date="2022-11" db="UniProtKB">
        <authorList>
            <consortium name="WormBaseParasite"/>
        </authorList>
    </citation>
    <scope>IDENTIFICATION</scope>
</reference>
<dbReference type="WBParaSite" id="nRc.2.0.1.t09529-RA">
    <property type="protein sequence ID" value="nRc.2.0.1.t09529-RA"/>
    <property type="gene ID" value="nRc.2.0.1.g09529"/>
</dbReference>
<name>A0A915I5W9_ROMCU</name>
<dbReference type="Proteomes" id="UP000887565">
    <property type="component" value="Unplaced"/>
</dbReference>
<proteinExistence type="predicted"/>
<evidence type="ECO:0000313" key="1">
    <source>
        <dbReference type="Proteomes" id="UP000887565"/>
    </source>
</evidence>
<keyword evidence="1" id="KW-1185">Reference proteome</keyword>
<protein>
    <submittedName>
        <fullName evidence="2">Uncharacterized protein</fullName>
    </submittedName>
</protein>
<sequence>MKNPYTSKSNLFLTGSCKKINLSHANMKKNRVSKRKLRNSGGVIESLLHALIQFTNQLG</sequence>
<accession>A0A915I5W9</accession>
<dbReference type="AlphaFoldDB" id="A0A915I5W9"/>
<organism evidence="1 2">
    <name type="scientific">Romanomermis culicivorax</name>
    <name type="common">Nematode worm</name>
    <dbReference type="NCBI Taxonomy" id="13658"/>
    <lineage>
        <taxon>Eukaryota</taxon>
        <taxon>Metazoa</taxon>
        <taxon>Ecdysozoa</taxon>
        <taxon>Nematoda</taxon>
        <taxon>Enoplea</taxon>
        <taxon>Dorylaimia</taxon>
        <taxon>Mermithida</taxon>
        <taxon>Mermithoidea</taxon>
        <taxon>Mermithidae</taxon>
        <taxon>Romanomermis</taxon>
    </lineage>
</organism>
<evidence type="ECO:0000313" key="2">
    <source>
        <dbReference type="WBParaSite" id="nRc.2.0.1.t09529-RA"/>
    </source>
</evidence>